<dbReference type="SUPFAM" id="SSF53474">
    <property type="entry name" value="alpha/beta-Hydrolases"/>
    <property type="match status" value="1"/>
</dbReference>
<keyword evidence="2" id="KW-1185">Reference proteome</keyword>
<organism evidence="1 2">
    <name type="scientific">Citrullus colocynthis</name>
    <name type="common">colocynth</name>
    <dbReference type="NCBI Taxonomy" id="252529"/>
    <lineage>
        <taxon>Eukaryota</taxon>
        <taxon>Viridiplantae</taxon>
        <taxon>Streptophyta</taxon>
        <taxon>Embryophyta</taxon>
        <taxon>Tracheophyta</taxon>
        <taxon>Spermatophyta</taxon>
        <taxon>Magnoliopsida</taxon>
        <taxon>eudicotyledons</taxon>
        <taxon>Gunneridae</taxon>
        <taxon>Pentapetalae</taxon>
        <taxon>rosids</taxon>
        <taxon>fabids</taxon>
        <taxon>Cucurbitales</taxon>
        <taxon>Cucurbitaceae</taxon>
        <taxon>Benincaseae</taxon>
        <taxon>Citrullus</taxon>
    </lineage>
</organism>
<name>A0ABP0YV05_9ROSI</name>
<dbReference type="EMBL" id="OZ021739">
    <property type="protein sequence ID" value="CAK9322267.1"/>
    <property type="molecule type" value="Genomic_DNA"/>
</dbReference>
<dbReference type="Proteomes" id="UP001642487">
    <property type="component" value="Chromosome 5"/>
</dbReference>
<evidence type="ECO:0000313" key="2">
    <source>
        <dbReference type="Proteomes" id="UP001642487"/>
    </source>
</evidence>
<dbReference type="Gene3D" id="3.40.50.1820">
    <property type="entry name" value="alpha/beta hydrolase"/>
    <property type="match status" value="1"/>
</dbReference>
<dbReference type="PANTHER" id="PTHR43329">
    <property type="entry name" value="EPOXIDE HYDROLASE"/>
    <property type="match status" value="1"/>
</dbReference>
<gene>
    <name evidence="1" type="ORF">CITCOLO1_LOCUS14405</name>
</gene>
<evidence type="ECO:0000313" key="1">
    <source>
        <dbReference type="EMBL" id="CAK9322267.1"/>
    </source>
</evidence>
<reference evidence="1 2" key="1">
    <citation type="submission" date="2024-03" db="EMBL/GenBank/DDBJ databases">
        <authorList>
            <person name="Gkanogiannis A."/>
            <person name="Becerra Lopez-Lavalle L."/>
        </authorList>
    </citation>
    <scope>NUCLEOTIDE SEQUENCE [LARGE SCALE GENOMIC DNA]</scope>
</reference>
<accession>A0ABP0YV05</accession>
<proteinExistence type="predicted"/>
<dbReference type="InterPro" id="IPR029058">
    <property type="entry name" value="AB_hydrolase_fold"/>
</dbReference>
<protein>
    <submittedName>
        <fullName evidence="1">Uncharacterized protein</fullName>
    </submittedName>
</protein>
<sequence>MVAWYFRLFRPDRVRALVNLSVHYLQRHPSINLVDGFRALLGGNFYICQFQEAGIAEADFGCVDTATMLKKFLTMRDPNPPMISKEKGFSALETPDPLPPWLTEEDIDYYATKFTKTGFPGGFNHYRAFNLTYHGN</sequence>